<dbReference type="OrthoDB" id="3058674at2759"/>
<evidence type="ECO:0000313" key="3">
    <source>
        <dbReference type="EMBL" id="KAJ4485191.1"/>
    </source>
</evidence>
<dbReference type="EMBL" id="JAOTPV010000003">
    <property type="protein sequence ID" value="KAJ4485191.1"/>
    <property type="molecule type" value="Genomic_DNA"/>
</dbReference>
<feature type="transmembrane region" description="Helical" evidence="2">
    <location>
        <begin position="203"/>
        <end position="223"/>
    </location>
</feature>
<gene>
    <name evidence="3" type="ORF">J3R30DRAFT_1322915</name>
</gene>
<proteinExistence type="predicted"/>
<feature type="compositionally biased region" description="Low complexity" evidence="1">
    <location>
        <begin position="140"/>
        <end position="163"/>
    </location>
</feature>
<organism evidence="3 4">
    <name type="scientific">Lentinula aciculospora</name>
    <dbReference type="NCBI Taxonomy" id="153920"/>
    <lineage>
        <taxon>Eukaryota</taxon>
        <taxon>Fungi</taxon>
        <taxon>Dikarya</taxon>
        <taxon>Basidiomycota</taxon>
        <taxon>Agaricomycotina</taxon>
        <taxon>Agaricomycetes</taxon>
        <taxon>Agaricomycetidae</taxon>
        <taxon>Agaricales</taxon>
        <taxon>Marasmiineae</taxon>
        <taxon>Omphalotaceae</taxon>
        <taxon>Lentinula</taxon>
    </lineage>
</organism>
<keyword evidence="2" id="KW-0472">Membrane</keyword>
<feature type="region of interest" description="Disordered" evidence="1">
    <location>
        <begin position="108"/>
        <end position="196"/>
    </location>
</feature>
<dbReference type="AlphaFoldDB" id="A0A9W9DTL8"/>
<dbReference type="Proteomes" id="UP001150266">
    <property type="component" value="Unassembled WGS sequence"/>
</dbReference>
<sequence>MTWILSGGDPTTFGLIEKDLNDRSISAIVAVHAGSSSSGTAEMTFMKTGQFVVQGISQLSLTPGATLNSIGGAPQIGVVEDTSLNNVQRQTPIVVTSTTFGIFTTSSFSTSSSSSLVSRVTETTAPRTTSNTTTRKEAVTTDVLSTPTSSTSSSPSSYKMTTTLTPIATSTVRTDTSSSMSTPTSSPDSSSSDGRGLSRKCKAIVLAVIGATVVLGTLLIMCIRKRRFIKQRRRIAVFRERLAQIPGFQGLGVRSTWSSSTEPTSHTSGIMGFQVDGNTTMLERDRREERSYRFASGSSSQIFF</sequence>
<keyword evidence="2" id="KW-1133">Transmembrane helix</keyword>
<accession>A0A9W9DTL8</accession>
<feature type="compositionally biased region" description="Low complexity" evidence="1">
    <location>
        <begin position="108"/>
        <end position="133"/>
    </location>
</feature>
<protein>
    <recommendedName>
        <fullName evidence="5">Mid2 domain-containing protein</fullName>
    </recommendedName>
</protein>
<evidence type="ECO:0000256" key="2">
    <source>
        <dbReference type="SAM" id="Phobius"/>
    </source>
</evidence>
<evidence type="ECO:0000313" key="4">
    <source>
        <dbReference type="Proteomes" id="UP001150266"/>
    </source>
</evidence>
<evidence type="ECO:0008006" key="5">
    <source>
        <dbReference type="Google" id="ProtNLM"/>
    </source>
</evidence>
<keyword evidence="4" id="KW-1185">Reference proteome</keyword>
<feature type="compositionally biased region" description="Polar residues" evidence="1">
    <location>
        <begin position="164"/>
        <end position="173"/>
    </location>
</feature>
<comment type="caution">
    <text evidence="3">The sequence shown here is derived from an EMBL/GenBank/DDBJ whole genome shotgun (WGS) entry which is preliminary data.</text>
</comment>
<feature type="compositionally biased region" description="Low complexity" evidence="1">
    <location>
        <begin position="174"/>
        <end position="193"/>
    </location>
</feature>
<keyword evidence="2" id="KW-0812">Transmembrane</keyword>
<name>A0A9W9DTL8_9AGAR</name>
<evidence type="ECO:0000256" key="1">
    <source>
        <dbReference type="SAM" id="MobiDB-lite"/>
    </source>
</evidence>
<reference evidence="3" key="1">
    <citation type="submission" date="2022-08" db="EMBL/GenBank/DDBJ databases">
        <title>A Global Phylogenomic Analysis of the Shiitake Genus Lentinula.</title>
        <authorList>
            <consortium name="DOE Joint Genome Institute"/>
            <person name="Sierra-Patev S."/>
            <person name="Min B."/>
            <person name="Naranjo-Ortiz M."/>
            <person name="Looney B."/>
            <person name="Konkel Z."/>
            <person name="Slot J.C."/>
            <person name="Sakamoto Y."/>
            <person name="Steenwyk J.L."/>
            <person name="Rokas A."/>
            <person name="Carro J."/>
            <person name="Camarero S."/>
            <person name="Ferreira P."/>
            <person name="Molpeceres G."/>
            <person name="Ruiz-Duenas F.J."/>
            <person name="Serrano A."/>
            <person name="Henrissat B."/>
            <person name="Drula E."/>
            <person name="Hughes K.W."/>
            <person name="Mata J.L."/>
            <person name="Ishikawa N.K."/>
            <person name="Vargas-Isla R."/>
            <person name="Ushijima S."/>
            <person name="Smith C.A."/>
            <person name="Ahrendt S."/>
            <person name="Andreopoulos W."/>
            <person name="He G."/>
            <person name="Labutti K."/>
            <person name="Lipzen A."/>
            <person name="Ng V."/>
            <person name="Riley R."/>
            <person name="Sandor L."/>
            <person name="Barry K."/>
            <person name="Martinez A.T."/>
            <person name="Xiao Y."/>
            <person name="Gibbons J.G."/>
            <person name="Terashima K."/>
            <person name="Grigoriev I.V."/>
            <person name="Hibbett D.S."/>
        </authorList>
    </citation>
    <scope>NUCLEOTIDE SEQUENCE</scope>
    <source>
        <strain evidence="3">JLM2183</strain>
    </source>
</reference>